<feature type="non-terminal residue" evidence="1">
    <location>
        <position position="41"/>
    </location>
</feature>
<protein>
    <submittedName>
        <fullName evidence="1">Uncharacterized protein</fullName>
    </submittedName>
</protein>
<gene>
    <name evidence="1" type="ORF">AVEN_19676_1</name>
</gene>
<comment type="caution">
    <text evidence="1">The sequence shown here is derived from an EMBL/GenBank/DDBJ whole genome shotgun (WGS) entry which is preliminary data.</text>
</comment>
<organism evidence="1 2">
    <name type="scientific">Araneus ventricosus</name>
    <name type="common">Orbweaver spider</name>
    <name type="synonym">Epeira ventricosa</name>
    <dbReference type="NCBI Taxonomy" id="182803"/>
    <lineage>
        <taxon>Eukaryota</taxon>
        <taxon>Metazoa</taxon>
        <taxon>Ecdysozoa</taxon>
        <taxon>Arthropoda</taxon>
        <taxon>Chelicerata</taxon>
        <taxon>Arachnida</taxon>
        <taxon>Araneae</taxon>
        <taxon>Araneomorphae</taxon>
        <taxon>Entelegynae</taxon>
        <taxon>Araneoidea</taxon>
        <taxon>Araneidae</taxon>
        <taxon>Araneus</taxon>
    </lineage>
</organism>
<name>A0A4Y2C2C7_ARAVE</name>
<keyword evidence="2" id="KW-1185">Reference proteome</keyword>
<dbReference type="Proteomes" id="UP000499080">
    <property type="component" value="Unassembled WGS sequence"/>
</dbReference>
<reference evidence="1 2" key="1">
    <citation type="journal article" date="2019" name="Sci. Rep.">
        <title>Orb-weaving spider Araneus ventricosus genome elucidates the spidroin gene catalogue.</title>
        <authorList>
            <person name="Kono N."/>
            <person name="Nakamura H."/>
            <person name="Ohtoshi R."/>
            <person name="Moran D.A.P."/>
            <person name="Shinohara A."/>
            <person name="Yoshida Y."/>
            <person name="Fujiwara M."/>
            <person name="Mori M."/>
            <person name="Tomita M."/>
            <person name="Arakawa K."/>
        </authorList>
    </citation>
    <scope>NUCLEOTIDE SEQUENCE [LARGE SCALE GENOMIC DNA]</scope>
</reference>
<dbReference type="EMBL" id="BGPR01000141">
    <property type="protein sequence ID" value="GBL98611.1"/>
    <property type="molecule type" value="Genomic_DNA"/>
</dbReference>
<evidence type="ECO:0000313" key="2">
    <source>
        <dbReference type="Proteomes" id="UP000499080"/>
    </source>
</evidence>
<sequence>MTVAAIASSTEASVLVANHLAMVRPLRKEVRAITGGGILLN</sequence>
<accession>A0A4Y2C2C7</accession>
<dbReference type="AlphaFoldDB" id="A0A4Y2C2C7"/>
<proteinExistence type="predicted"/>
<evidence type="ECO:0000313" key="1">
    <source>
        <dbReference type="EMBL" id="GBL98611.1"/>
    </source>
</evidence>